<evidence type="ECO:0000256" key="3">
    <source>
        <dbReference type="ARBA" id="ARBA00022679"/>
    </source>
</evidence>
<keyword evidence="7" id="KW-0238">DNA-binding</keyword>
<evidence type="ECO:0000256" key="7">
    <source>
        <dbReference type="ARBA" id="ARBA00023125"/>
    </source>
</evidence>
<evidence type="ECO:0000256" key="8">
    <source>
        <dbReference type="ARBA" id="ARBA00049244"/>
    </source>
</evidence>
<dbReference type="EC" id="2.7.7.7" evidence="2"/>
<dbReference type="InterPro" id="IPR006172">
    <property type="entry name" value="DNA-dir_DNA_pol_B"/>
</dbReference>
<proteinExistence type="inferred from homology"/>
<keyword evidence="3" id="KW-0808">Transferase</keyword>
<dbReference type="InterPro" id="IPR043502">
    <property type="entry name" value="DNA/RNA_pol_sf"/>
</dbReference>
<evidence type="ECO:0000256" key="5">
    <source>
        <dbReference type="ARBA" id="ARBA00022705"/>
    </source>
</evidence>
<dbReference type="InterPro" id="IPR012337">
    <property type="entry name" value="RNaseH-like_sf"/>
</dbReference>
<protein>
    <recommendedName>
        <fullName evidence="2">DNA-directed DNA polymerase</fullName>
        <ecNumber evidence="2">2.7.7.7</ecNumber>
    </recommendedName>
</protein>
<dbReference type="GO" id="GO:0003677">
    <property type="term" value="F:DNA binding"/>
    <property type="evidence" value="ECO:0007669"/>
    <property type="project" value="UniProtKB-KW"/>
</dbReference>
<keyword evidence="6" id="KW-0239">DNA-directed DNA polymerase</keyword>
<evidence type="ECO:0000313" key="11">
    <source>
        <dbReference type="WBParaSite" id="Minc3s00185g07057"/>
    </source>
</evidence>
<organism evidence="10 11">
    <name type="scientific">Meloidogyne incognita</name>
    <name type="common">Southern root-knot nematode worm</name>
    <name type="synonym">Oxyuris incognita</name>
    <dbReference type="NCBI Taxonomy" id="6306"/>
    <lineage>
        <taxon>Eukaryota</taxon>
        <taxon>Metazoa</taxon>
        <taxon>Ecdysozoa</taxon>
        <taxon>Nematoda</taxon>
        <taxon>Chromadorea</taxon>
        <taxon>Rhabditida</taxon>
        <taxon>Tylenchina</taxon>
        <taxon>Tylenchomorpha</taxon>
        <taxon>Tylenchoidea</taxon>
        <taxon>Meloidogynidae</taxon>
        <taxon>Meloidogyninae</taxon>
        <taxon>Meloidogyne</taxon>
        <taxon>Meloidogyne incognita group</taxon>
    </lineage>
</organism>
<dbReference type="WBParaSite" id="Minc3s00185g07057">
    <property type="protein sequence ID" value="Minc3s00185g07057"/>
    <property type="gene ID" value="Minc3s00185g07057"/>
</dbReference>
<keyword evidence="10" id="KW-1185">Reference proteome</keyword>
<dbReference type="InterPro" id="IPR023211">
    <property type="entry name" value="DNA_pol_palm_dom_sf"/>
</dbReference>
<dbReference type="GO" id="GO:0042575">
    <property type="term" value="C:DNA polymerase complex"/>
    <property type="evidence" value="ECO:0007669"/>
    <property type="project" value="UniProtKB-ARBA"/>
</dbReference>
<evidence type="ECO:0000256" key="2">
    <source>
        <dbReference type="ARBA" id="ARBA00012417"/>
    </source>
</evidence>
<dbReference type="GO" id="GO:0000166">
    <property type="term" value="F:nucleotide binding"/>
    <property type="evidence" value="ECO:0007669"/>
    <property type="project" value="InterPro"/>
</dbReference>
<dbReference type="InterPro" id="IPR036397">
    <property type="entry name" value="RNaseH_sf"/>
</dbReference>
<dbReference type="Gene3D" id="3.40.960.10">
    <property type="entry name" value="VSR Endonuclease"/>
    <property type="match status" value="1"/>
</dbReference>
<dbReference type="Pfam" id="PF03175">
    <property type="entry name" value="DNA_pol_B_2"/>
    <property type="match status" value="2"/>
</dbReference>
<dbReference type="PRINTS" id="PR00106">
    <property type="entry name" value="DNAPOLB"/>
</dbReference>
<comment type="catalytic activity">
    <reaction evidence="8">
        <text>DNA(n) + a 2'-deoxyribonucleoside 5'-triphosphate = DNA(n+1) + diphosphate</text>
        <dbReference type="Rhea" id="RHEA:22508"/>
        <dbReference type="Rhea" id="RHEA-COMP:17339"/>
        <dbReference type="Rhea" id="RHEA-COMP:17340"/>
        <dbReference type="ChEBI" id="CHEBI:33019"/>
        <dbReference type="ChEBI" id="CHEBI:61560"/>
        <dbReference type="ChEBI" id="CHEBI:173112"/>
        <dbReference type="EC" id="2.7.7.7"/>
    </reaction>
</comment>
<evidence type="ECO:0000313" key="10">
    <source>
        <dbReference type="Proteomes" id="UP000887563"/>
    </source>
</evidence>
<dbReference type="GO" id="GO:0003887">
    <property type="term" value="F:DNA-directed DNA polymerase activity"/>
    <property type="evidence" value="ECO:0007669"/>
    <property type="project" value="UniProtKB-KW"/>
</dbReference>
<keyword evidence="4" id="KW-0548">Nucleotidyltransferase</keyword>
<evidence type="ECO:0000256" key="1">
    <source>
        <dbReference type="ARBA" id="ARBA00005755"/>
    </source>
</evidence>
<reference evidence="11" key="1">
    <citation type="submission" date="2022-11" db="UniProtKB">
        <authorList>
            <consortium name="WormBaseParasite"/>
        </authorList>
    </citation>
    <scope>IDENTIFICATION</scope>
</reference>
<dbReference type="SUPFAM" id="SSF56672">
    <property type="entry name" value="DNA/RNA polymerases"/>
    <property type="match status" value="1"/>
</dbReference>
<dbReference type="Gene3D" id="3.30.420.10">
    <property type="entry name" value="Ribonuclease H-like superfamily/Ribonuclease H"/>
    <property type="match status" value="1"/>
</dbReference>
<feature type="domain" description="DNA-directed DNA polymerase family B mitochondria/virus" evidence="9">
    <location>
        <begin position="604"/>
        <end position="796"/>
    </location>
</feature>
<dbReference type="PANTHER" id="PTHR33568:SF3">
    <property type="entry name" value="DNA-DIRECTED DNA POLYMERASE"/>
    <property type="match status" value="1"/>
</dbReference>
<keyword evidence="5" id="KW-0235">DNA replication</keyword>
<dbReference type="SUPFAM" id="SSF53098">
    <property type="entry name" value="Ribonuclease H-like"/>
    <property type="match status" value="1"/>
</dbReference>
<sequence>MNNEPFIIESIKKLNSNSRNTRGEICNIRFLALEDQQRPDLTMTTLITQLLDRVLAGHSPPLRVGLQLHPPAFHNPFTVPLRPPAQNNPSALAAAIERLNEISGAGIDLLAGTTLTKVIAVWPLNAQRSDNPDEHTGACDADLDHNITQHYQSIVKIHNPNDNYCLARALFIGLTKIRLIETNCPTLNPQFRSFCRQQHQHLEPALELMQNAGIPRNLPNYSLKHVAAFQSYINRHMGGEGRIRIVVFQKEQQYRIVFKGDGRAAHFNVCLLLQNGHYNYIGKPEQLFHAHRFCIDCERTATRLYHWAGCSIVCRLCMRSGANFPCKIIERIHCDDCRFVFPQRGCYEHHLTNTVPEDIAGHQTRPFASICQSRRICSTCGKIIFGQQQHDCILEQQQQLQQKLNGELLICNKCNGPHAQEHPCYIQPLQQVECSDTEMEQDDSNQNSFETVQNMQQQQKQQSKTRKRLKEKLPLRLCFFDAETSQDQPMAIGANNANGYKHVPLLLIAEVICEKCIKAGIQIKDIGQRATGCFCGKPRGPRWQRWCSPPFKNATGDNTPMPTNWGYNPRRMYFHSFDDEDDNPVDQFLDYLLSYGSQKMLTICIAHNGGKYDFHLILEALHKRSLPPKNLCTTGLKIYSMRLGGNHQRKILFKDSLNYFICELDALIKVFSIPEEIATTKPFFPYLYIKRQHLLKRVNGLPSLEYYQPDFKKSEKRRQLISWHEQQQRNSSINFQLREQLILYCTNDVAILRESVLRYRCLIGEHTRGLDPFLAASTAAGLALNTMRHCFLPKNWLVHSPEGGYLRGRRASAESQRYIRLFEMENIEAAGKVQCAQWAVGEAHVEDCGFRLDGLWYRHPPLRPLAIEYMGCYYHGCPQCFPIRNHRLAAGRTAEELYERTQTRILELEQKHGFSLHVVWGHEMKTRLRCNPQLRRKWNEIDCAKPLDPRGDCLRGGRTEPFKLHHICENNDEILYIDIVSLYPYVMKSKQFPIGHPVVLTRETLLKPPNAPFPWTLPEHNTYKGLLLVRVLPPTTIMQGTPPLLGYRTHDGRLTFPLCAACADNKEQHICHHGDKKRSWVSGYTHVELNKALQLGYKVVDVHEVWHYDRWDPNLFKGYVNTFVGLKQQASGWPQGCESQSDREHYINEFERVEGIRMDPDLVQVNPGLRMIAKILANSLWGKLAQRVGGTEVKYARTPAEFHQLIDDPTIETLDFDHVSEYMDRCVIRKKEEFSKPPETNCLPVAVFVTSYARLHLYKYMEEVQQVNGKLLYCDTDSIIYVASRGAGYVVEGEALGQMKREHPTRRIIEFVSGGPKNYGFRHVDLLTGNDERAELKIRSFPLSYATHQLLNFESMKELVLSQFNIDGELDEMLPENVLFDKDTSNMDNTIRVEFPQIGRTQLSELYTNMANKEYRPFYEKGRIQPGMETLPFGYRNGVYSAEQQQQHSLIERNSDISIHSPDISLNQQQNELNLQEFPGSSNWTENDYLRRYPPPC</sequence>
<comment type="similarity">
    <text evidence="1">Belongs to the DNA polymerase type-B family.</text>
</comment>
<feature type="domain" description="DNA-directed DNA polymerase family B mitochondria/virus" evidence="9">
    <location>
        <begin position="954"/>
        <end position="1131"/>
    </location>
</feature>
<dbReference type="Gene3D" id="3.90.1600.10">
    <property type="entry name" value="Palm domain of DNA polymerase"/>
    <property type="match status" value="2"/>
</dbReference>
<name>A0A914L022_MELIC</name>
<dbReference type="Proteomes" id="UP000887563">
    <property type="component" value="Unplaced"/>
</dbReference>
<evidence type="ECO:0000256" key="4">
    <source>
        <dbReference type="ARBA" id="ARBA00022695"/>
    </source>
</evidence>
<dbReference type="GO" id="GO:0006260">
    <property type="term" value="P:DNA replication"/>
    <property type="evidence" value="ECO:0007669"/>
    <property type="project" value="UniProtKB-KW"/>
</dbReference>
<evidence type="ECO:0000259" key="9">
    <source>
        <dbReference type="Pfam" id="PF03175"/>
    </source>
</evidence>
<dbReference type="InterPro" id="IPR004868">
    <property type="entry name" value="DNA-dir_DNA_pol_B_mt/vir"/>
</dbReference>
<accession>A0A914L022</accession>
<evidence type="ECO:0000256" key="6">
    <source>
        <dbReference type="ARBA" id="ARBA00022932"/>
    </source>
</evidence>
<dbReference type="PANTHER" id="PTHR33568">
    <property type="entry name" value="DNA POLYMERASE"/>
    <property type="match status" value="1"/>
</dbReference>